<gene>
    <name evidence="2" type="ORF">E2F50_06815</name>
</gene>
<dbReference type="OrthoDB" id="7161641at2"/>
<dbReference type="EMBL" id="SMTL01000002">
    <property type="protein sequence ID" value="TDK36633.1"/>
    <property type="molecule type" value="Genomic_DNA"/>
</dbReference>
<comment type="caution">
    <text evidence="2">The sequence shown here is derived from an EMBL/GenBank/DDBJ whole genome shotgun (WGS) entry which is preliminary data.</text>
</comment>
<evidence type="ECO:0000256" key="1">
    <source>
        <dbReference type="SAM" id="Phobius"/>
    </source>
</evidence>
<name>A0A4R5UIT2_9HYPH</name>
<keyword evidence="1" id="KW-1133">Transmembrane helix</keyword>
<accession>A0A4R5UIT2</accession>
<dbReference type="AlphaFoldDB" id="A0A4R5UIT2"/>
<organism evidence="2 3">
    <name type="scientific">Rhizobium deserti</name>
    <dbReference type="NCBI Taxonomy" id="2547961"/>
    <lineage>
        <taxon>Bacteria</taxon>
        <taxon>Pseudomonadati</taxon>
        <taxon>Pseudomonadota</taxon>
        <taxon>Alphaproteobacteria</taxon>
        <taxon>Hyphomicrobiales</taxon>
        <taxon>Rhizobiaceae</taxon>
        <taxon>Rhizobium/Agrobacterium group</taxon>
        <taxon>Rhizobium</taxon>
    </lineage>
</organism>
<evidence type="ECO:0000313" key="2">
    <source>
        <dbReference type="EMBL" id="TDK36633.1"/>
    </source>
</evidence>
<proteinExistence type="predicted"/>
<feature type="transmembrane region" description="Helical" evidence="1">
    <location>
        <begin position="48"/>
        <end position="67"/>
    </location>
</feature>
<dbReference type="RefSeq" id="WP_133315343.1">
    <property type="nucleotide sequence ID" value="NZ_SMTL01000002.1"/>
</dbReference>
<dbReference type="Proteomes" id="UP000295238">
    <property type="component" value="Unassembled WGS sequence"/>
</dbReference>
<evidence type="ECO:0000313" key="3">
    <source>
        <dbReference type="Proteomes" id="UP000295238"/>
    </source>
</evidence>
<keyword evidence="3" id="KW-1185">Reference proteome</keyword>
<sequence length="1133" mass="120710">MAEIRGERISFSRKELVPLHELPSAQVEDPIIVHCPPQRSRGKRIGRALALFVMLVVLAIGSAVFAIEGGIVDGALSARAQSALNNAIGPRYVASVGSTVIRFDSGFRLAIEARDVDIVEQASGEHLSRAGAMRMAIDPVALLGGRVSIKHMEAQDIRLETAQLPAGDPMPLSKVRVDAVPLMLEQAFERLDEARGLIERSGTASVRISGIDVVLPAAPGREPLKLQIEDLDLSRSPQGEVEINGTVGLSGRKATLVAASRTVDGVTTGLSARLSGLEVTPFLMQRAEDGAPREGIEGFVDLEIAATRAREATQPSMTATLRQSPGHFYFDGIGQTLSGADINLAYNFERNSIEIQKSEARFGPTVLPLTGAVIDLNRLDPADKRPGFGLDLLISGGSAMGANEGEQPTQFDLKAVGRYLSADRELQFDQMGVSSPAGRMAGSLRVRFGDKSPEISFGAQLPKMEVTAVKQLWPFWMARKPRDWIMANLFGGDLSNGSIAVFIPAGRMKGPGIPMELNGNELQIRFDLSDSRLNLPGDIPPLRDIAAHFELKGEVLQVDIAKAASFFPSGRSVAVENSRFSLPSAYSKPLMADIALNIAGPADAVTELANFRPIGALRGTGYKPEDFAGSAKAKIEAHMGLISDQQPPKPIWSAHVDLADVDLTPEIAGRKIGGLTGVLDVDPQSARLTAKGTIDTVPADILLVEPVDPASAVKRERVIKAVLNDAQREKLVPGLSDMIEGTIGVELTRLDETRQGVSLDLGKASLSVPWIGWTKGSGIRAKAQFEVSGEGEKAIDIRNFSLEGEGFGARGNLALADGALTSAEFTKMQLSPADDYSVAVKRSKGVYDISIGGSTADLRPIITKLRSGGKGSGLGGDGKESGGAILRAKLDRVTGFNDESLSNVSLLFSVRDGDITMADLSAVTESGQALVSEMSKGNTVSITSGDAGAIVRFTNLYNNMRGGLLNLRLKAHGSDWNGSVDIRSFSLVDEARLQSLVSTPVGRDGESLNSAVKKNIDISSAKFQRGFAALIYKDEALSLENGVVRGEQIGATFQGMLRDARGNMEMTGTFMPAYGLNRLFGELPLIGAILGNGNDRGLLGITFKLQGPFEKPKLSINPLSLIAPGVFRQIFEF</sequence>
<keyword evidence="1" id="KW-0472">Membrane</keyword>
<protein>
    <submittedName>
        <fullName evidence="2">Uncharacterized protein</fullName>
    </submittedName>
</protein>
<reference evidence="2 3" key="1">
    <citation type="submission" date="2019-03" db="EMBL/GenBank/DDBJ databases">
        <title>Rhizobium sp. nov., an bacterium isolated from biocrust in Mu Us Desert.</title>
        <authorList>
            <person name="Lixiong L."/>
        </authorList>
    </citation>
    <scope>NUCLEOTIDE SEQUENCE [LARGE SCALE GENOMIC DNA]</scope>
    <source>
        <strain evidence="2 3">SPY-1</strain>
    </source>
</reference>
<keyword evidence="1" id="KW-0812">Transmembrane</keyword>